<gene>
    <name evidence="2" type="primary">AVEN_52461_1</name>
    <name evidence="2" type="ORF">TNIN_239611</name>
</gene>
<reference evidence="2" key="1">
    <citation type="submission" date="2020-08" db="EMBL/GenBank/DDBJ databases">
        <title>Multicomponent nature underlies the extraordinary mechanical properties of spider dragline silk.</title>
        <authorList>
            <person name="Kono N."/>
            <person name="Nakamura H."/>
            <person name="Mori M."/>
            <person name="Yoshida Y."/>
            <person name="Ohtoshi R."/>
            <person name="Malay A.D."/>
            <person name="Moran D.A.P."/>
            <person name="Tomita M."/>
            <person name="Numata K."/>
            <person name="Arakawa K."/>
        </authorList>
    </citation>
    <scope>NUCLEOTIDE SEQUENCE</scope>
</reference>
<dbReference type="EMBL" id="BMAV01018534">
    <property type="protein sequence ID" value="GFY70961.1"/>
    <property type="molecule type" value="Genomic_DNA"/>
</dbReference>
<name>A0A8X6YDM5_9ARAC</name>
<comment type="caution">
    <text evidence="2">The sequence shown here is derived from an EMBL/GenBank/DDBJ whole genome shotgun (WGS) entry which is preliminary data.</text>
</comment>
<organism evidence="2 3">
    <name type="scientific">Trichonephila inaurata madagascariensis</name>
    <dbReference type="NCBI Taxonomy" id="2747483"/>
    <lineage>
        <taxon>Eukaryota</taxon>
        <taxon>Metazoa</taxon>
        <taxon>Ecdysozoa</taxon>
        <taxon>Arthropoda</taxon>
        <taxon>Chelicerata</taxon>
        <taxon>Arachnida</taxon>
        <taxon>Araneae</taxon>
        <taxon>Araneomorphae</taxon>
        <taxon>Entelegynae</taxon>
        <taxon>Araneoidea</taxon>
        <taxon>Nephilidae</taxon>
        <taxon>Trichonephila</taxon>
        <taxon>Trichonephila inaurata</taxon>
    </lineage>
</organism>
<keyword evidence="1" id="KW-0732">Signal</keyword>
<accession>A0A8X6YDM5</accession>
<dbReference type="OrthoDB" id="6416232at2759"/>
<protein>
    <submittedName>
        <fullName evidence="2">Uncharacterized protein</fullName>
    </submittedName>
</protein>
<dbReference type="AlphaFoldDB" id="A0A8X6YDM5"/>
<feature type="signal peptide" evidence="1">
    <location>
        <begin position="1"/>
        <end position="33"/>
    </location>
</feature>
<keyword evidence="3" id="KW-1185">Reference proteome</keyword>
<sequence>MLSKTAGFGNAVTLAIVLFQLVFWNSKSYSVNAEDESPLLCPGSHFREYCTEEKPCCFYDGINHTCQEAKDEGELCTVNSVAFNTRACFCKVGLFCIDNKSNLLSSLEQFLFYKLQFKEINIKIVLHLVTRQKETTKRLIIDAQVQDYVVELL</sequence>
<proteinExistence type="predicted"/>
<feature type="chain" id="PRO_5036466747" evidence="1">
    <location>
        <begin position="34"/>
        <end position="153"/>
    </location>
</feature>
<evidence type="ECO:0000313" key="2">
    <source>
        <dbReference type="EMBL" id="GFY70961.1"/>
    </source>
</evidence>
<evidence type="ECO:0000313" key="3">
    <source>
        <dbReference type="Proteomes" id="UP000886998"/>
    </source>
</evidence>
<dbReference type="Proteomes" id="UP000886998">
    <property type="component" value="Unassembled WGS sequence"/>
</dbReference>
<evidence type="ECO:0000256" key="1">
    <source>
        <dbReference type="SAM" id="SignalP"/>
    </source>
</evidence>